<evidence type="ECO:0000259" key="1">
    <source>
        <dbReference type="SMART" id="SM00955"/>
    </source>
</evidence>
<dbReference type="AlphaFoldDB" id="A0A4R8VCT6"/>
<dbReference type="SMART" id="SM00955">
    <property type="entry name" value="RNB"/>
    <property type="match status" value="1"/>
</dbReference>
<accession>A0A4R8VCT6</accession>
<dbReference type="GO" id="GO:0000175">
    <property type="term" value="F:3'-5'-RNA exonuclease activity"/>
    <property type="evidence" value="ECO:0007669"/>
    <property type="project" value="TreeGrafter"/>
</dbReference>
<gene>
    <name evidence="2" type="ORF">E3N84_06035</name>
</gene>
<reference evidence="2 3" key="1">
    <citation type="submission" date="2019-03" db="EMBL/GenBank/DDBJ databases">
        <title>Genomics of glacier-inhabiting Cryobacterium strains.</title>
        <authorList>
            <person name="Liu Q."/>
            <person name="Xin Y.-H."/>
        </authorList>
    </citation>
    <scope>NUCLEOTIDE SEQUENCE [LARGE SCALE GENOMIC DNA]</scope>
    <source>
        <strain evidence="2 3">CGMCC 1.10440</strain>
    </source>
</reference>
<dbReference type="RefSeq" id="WP_104095510.1">
    <property type="nucleotide sequence ID" value="NZ_JACHBP010000001.1"/>
</dbReference>
<keyword evidence="3" id="KW-1185">Reference proteome</keyword>
<proteinExistence type="predicted"/>
<dbReference type="GO" id="GO:0000932">
    <property type="term" value="C:P-body"/>
    <property type="evidence" value="ECO:0007669"/>
    <property type="project" value="TreeGrafter"/>
</dbReference>
<dbReference type="PANTHER" id="PTHR23355:SF42">
    <property type="entry name" value="RIBONUCLEASE II, CHLOROPLASTIC_MITOCHONDRIAL"/>
    <property type="match status" value="1"/>
</dbReference>
<organism evidence="2 3">
    <name type="scientific">Terrimesophilobacter mesophilus</name>
    <dbReference type="NCBI Taxonomy" id="433647"/>
    <lineage>
        <taxon>Bacteria</taxon>
        <taxon>Bacillati</taxon>
        <taxon>Actinomycetota</taxon>
        <taxon>Actinomycetes</taxon>
        <taxon>Micrococcales</taxon>
        <taxon>Microbacteriaceae</taxon>
        <taxon>Terrimesophilobacter</taxon>
    </lineage>
</organism>
<dbReference type="Pfam" id="PF00773">
    <property type="entry name" value="RNB"/>
    <property type="match status" value="1"/>
</dbReference>
<dbReference type="Proteomes" id="UP000298488">
    <property type="component" value="Unassembled WGS sequence"/>
</dbReference>
<dbReference type="OrthoDB" id="5800376at2"/>
<protein>
    <submittedName>
        <fullName evidence="2">RNB domain-containing ribonuclease</fullName>
    </submittedName>
</protein>
<feature type="domain" description="RNB" evidence="1">
    <location>
        <begin position="51"/>
        <end position="368"/>
    </location>
</feature>
<dbReference type="SUPFAM" id="SSF50249">
    <property type="entry name" value="Nucleic acid-binding proteins"/>
    <property type="match status" value="1"/>
</dbReference>
<dbReference type="InterPro" id="IPR040596">
    <property type="entry name" value="RNase_II_C_S1"/>
</dbReference>
<dbReference type="InterPro" id="IPR001900">
    <property type="entry name" value="RNase_II/R"/>
</dbReference>
<dbReference type="GO" id="GO:0006402">
    <property type="term" value="P:mRNA catabolic process"/>
    <property type="evidence" value="ECO:0007669"/>
    <property type="project" value="TreeGrafter"/>
</dbReference>
<evidence type="ECO:0000313" key="3">
    <source>
        <dbReference type="Proteomes" id="UP000298488"/>
    </source>
</evidence>
<dbReference type="GO" id="GO:0003723">
    <property type="term" value="F:RNA binding"/>
    <property type="evidence" value="ECO:0007669"/>
    <property type="project" value="InterPro"/>
</dbReference>
<dbReference type="PANTHER" id="PTHR23355">
    <property type="entry name" value="RIBONUCLEASE"/>
    <property type="match status" value="1"/>
</dbReference>
<name>A0A4R8VCT6_9MICO</name>
<evidence type="ECO:0000313" key="2">
    <source>
        <dbReference type="EMBL" id="TFB79637.1"/>
    </source>
</evidence>
<dbReference type="Pfam" id="PF18614">
    <property type="entry name" value="RNase_II_C_S1"/>
    <property type="match status" value="1"/>
</dbReference>
<sequence>MPLTTVRLGDADGELAAALAALRAELDVTAAFPAEVEAEARTAAADATLPDADLLDVPFFTIDPAGSLDLDQAMHLERTDDGYRVRYAIADVPAFVRPGGAIDAEARSRGQTLYLPDGRIPLHPLVISEEAASLLPGQVRGAYVWTFELDREGRQTAISLGRARIRSTERLDYETVQSSIDAGTAPESLALLKEIGLVLIQRERDRGGASLGRPEQEVRDVGGRYELIRRHPLPAEDWNAQISVLTGMAAARIMIEGRVGILRTMPPPSEESISWFRRRAAALGTPWPATVEYGEYLRTLDPDDPRQLAIMHAAASLFRGAGYTVFEGDVPENSVQSAVGAPYAHTTAPLRRLVDRFVLVVCDALANGRSIPAWARTALPELPPIMAASDAVAGRADHAAVSAVEAAVLSSRVGEEFDATVIAASNGTAQIQLVDPAVTASCDGDLEAGAVITARLVTADIATGTVRFTAKKS</sequence>
<comment type="caution">
    <text evidence="2">The sequence shown here is derived from an EMBL/GenBank/DDBJ whole genome shotgun (WGS) entry which is preliminary data.</text>
</comment>
<dbReference type="InterPro" id="IPR012340">
    <property type="entry name" value="NA-bd_OB-fold"/>
</dbReference>
<dbReference type="EMBL" id="SOFI01000003">
    <property type="protein sequence ID" value="TFB79637.1"/>
    <property type="molecule type" value="Genomic_DNA"/>
</dbReference>
<dbReference type="InterPro" id="IPR050180">
    <property type="entry name" value="RNR_Ribonuclease"/>
</dbReference>